<proteinExistence type="predicted"/>
<feature type="region of interest" description="Disordered" evidence="4">
    <location>
        <begin position="1"/>
        <end position="37"/>
    </location>
</feature>
<evidence type="ECO:0000256" key="2">
    <source>
        <dbReference type="ARBA" id="ARBA00023163"/>
    </source>
</evidence>
<organism evidence="5 6">
    <name type="scientific">Eucalyptus globulus</name>
    <name type="common">Tasmanian blue gum</name>
    <dbReference type="NCBI Taxonomy" id="34317"/>
    <lineage>
        <taxon>Eukaryota</taxon>
        <taxon>Viridiplantae</taxon>
        <taxon>Streptophyta</taxon>
        <taxon>Embryophyta</taxon>
        <taxon>Tracheophyta</taxon>
        <taxon>Spermatophyta</taxon>
        <taxon>Magnoliopsida</taxon>
        <taxon>eudicotyledons</taxon>
        <taxon>Gunneridae</taxon>
        <taxon>Pentapetalae</taxon>
        <taxon>rosids</taxon>
        <taxon>malvids</taxon>
        <taxon>Myrtales</taxon>
        <taxon>Myrtaceae</taxon>
        <taxon>Myrtoideae</taxon>
        <taxon>Eucalypteae</taxon>
        <taxon>Eucalyptus</taxon>
    </lineage>
</organism>
<accession>A0ABD3J384</accession>
<dbReference type="InterPro" id="IPR052483">
    <property type="entry name" value="bZIP_transcription_regulators"/>
</dbReference>
<sequence length="166" mass="19277">MESFNNNDKRTIALGMPPLPPTSETMTGQSSQKPNIDPQKLKRTLANRRNAKMHHLKQISKITTLEQTVHCLEGDIKRYSMEIHHLKRQRDLFLIANGDLKQKLGFRSLETGSKKAEYVELKKEKDELQKVYVEQQLKYEEVMKSNMADAQFMVMDPLGRPTNNFM</sequence>
<protein>
    <recommendedName>
        <fullName evidence="7">BZIP domain-containing protein</fullName>
    </recommendedName>
</protein>
<dbReference type="EMBL" id="JBJKBG010000010">
    <property type="protein sequence ID" value="KAL3719925.1"/>
    <property type="molecule type" value="Genomic_DNA"/>
</dbReference>
<dbReference type="AlphaFoldDB" id="A0ABD3J384"/>
<feature type="compositionally biased region" description="Polar residues" evidence="4">
    <location>
        <begin position="22"/>
        <end position="34"/>
    </location>
</feature>
<evidence type="ECO:0000313" key="5">
    <source>
        <dbReference type="EMBL" id="KAL3719925.1"/>
    </source>
</evidence>
<keyword evidence="2" id="KW-0804">Transcription</keyword>
<keyword evidence="1" id="KW-0805">Transcription regulation</keyword>
<keyword evidence="3" id="KW-0539">Nucleus</keyword>
<name>A0ABD3J384_EUCGL</name>
<gene>
    <name evidence="5" type="ORF">ACJRO7_004846</name>
</gene>
<comment type="caution">
    <text evidence="5">The sequence shown here is derived from an EMBL/GenBank/DDBJ whole genome shotgun (WGS) entry which is preliminary data.</text>
</comment>
<keyword evidence="6" id="KW-1185">Reference proteome</keyword>
<evidence type="ECO:0000256" key="3">
    <source>
        <dbReference type="ARBA" id="ARBA00023242"/>
    </source>
</evidence>
<dbReference type="PANTHER" id="PTHR46391:SF35">
    <property type="entry name" value="BASIC LEUCINE ZIPPER 34-LIKE ISOFORM X1"/>
    <property type="match status" value="1"/>
</dbReference>
<evidence type="ECO:0000256" key="4">
    <source>
        <dbReference type="SAM" id="MobiDB-lite"/>
    </source>
</evidence>
<dbReference type="Proteomes" id="UP001634007">
    <property type="component" value="Unassembled WGS sequence"/>
</dbReference>
<dbReference type="PANTHER" id="PTHR46391">
    <property type="entry name" value="BASIC LEUCINE ZIPPER 34"/>
    <property type="match status" value="1"/>
</dbReference>
<evidence type="ECO:0000256" key="1">
    <source>
        <dbReference type="ARBA" id="ARBA00023015"/>
    </source>
</evidence>
<evidence type="ECO:0008006" key="7">
    <source>
        <dbReference type="Google" id="ProtNLM"/>
    </source>
</evidence>
<evidence type="ECO:0000313" key="6">
    <source>
        <dbReference type="Proteomes" id="UP001634007"/>
    </source>
</evidence>
<reference evidence="5 6" key="1">
    <citation type="submission" date="2024-11" db="EMBL/GenBank/DDBJ databases">
        <title>Chromosome-level genome assembly of Eucalyptus globulus Labill. provides insights into its genome evolution.</title>
        <authorList>
            <person name="Li X."/>
        </authorList>
    </citation>
    <scope>NUCLEOTIDE SEQUENCE [LARGE SCALE GENOMIC DNA]</scope>
    <source>
        <strain evidence="5">CL2024</strain>
        <tissue evidence="5">Fresh tender leaves</tissue>
    </source>
</reference>